<organism evidence="5 6">
    <name type="scientific">Takifugu flavidus</name>
    <name type="common">sansaifugu</name>
    <dbReference type="NCBI Taxonomy" id="433684"/>
    <lineage>
        <taxon>Eukaryota</taxon>
        <taxon>Metazoa</taxon>
        <taxon>Chordata</taxon>
        <taxon>Craniata</taxon>
        <taxon>Vertebrata</taxon>
        <taxon>Euteleostomi</taxon>
        <taxon>Actinopterygii</taxon>
        <taxon>Neopterygii</taxon>
        <taxon>Teleostei</taxon>
        <taxon>Neoteleostei</taxon>
        <taxon>Acanthomorphata</taxon>
        <taxon>Eupercaria</taxon>
        <taxon>Tetraodontiformes</taxon>
        <taxon>Tetradontoidea</taxon>
        <taxon>Tetraodontidae</taxon>
        <taxon>Takifugu</taxon>
    </lineage>
</organism>
<dbReference type="InterPro" id="IPR016181">
    <property type="entry name" value="Acyl_CoA_acyltransferase"/>
</dbReference>
<dbReference type="Proteomes" id="UP000324091">
    <property type="component" value="Chromosome 4"/>
</dbReference>
<evidence type="ECO:0000256" key="2">
    <source>
        <dbReference type="SAM" id="Coils"/>
    </source>
</evidence>
<sequence length="729" mass="83075">MQLLIRKYEPSDKDAACRLFRTGILEHIHPCFHNAMTTPLYIFITVALSAAGILLGSVLGALVLLGIWVGVIYYSCHRLYSSFVLAKLQTDMRDISRSYLSRSGDCFWVAEAQINGTSQIVGIVAVVAKQSAGKQQGELFRMIISPLCRRMGLGARLTQTVIDFCKEHGFSEVVLETSTTQAAAVALYKKLGFHIVLTHTETEAPFWIVDEQPKKVDIGLQTLEIQDELNGVDEQPKKVDIGLQTVEIQHELNGVDEQPKKVDIGLQIKIPLNDINDSQELQNSEGSLEEEVGQPREVLPEREEQFREKSLRSEAHVDTLALLTQTEAALRESEEKSSRLEKALQVIVAEQGEKQLSRKEESVSTEPCGPDNTAINQLYDLCDHWENIINQMIETEKKKQEEKKEVTRLQQEIQHLHVEKVQLQTVNAEKELMGRPREHPRDFESPENGLVLKERAYWKKQLHELQQKCDKLGRQVFYAEQHNRDLNDKLQQVKELNKKKDEEIASQQQQLDLRKGFNQTGEIQDELNGVDEQPKKVDIGLQTGEIQDELNGVDEQPKKVDIGLQINIPLNDINDSQELQNSEGSLEEEVGQPREVLPEREEHFRETSLRSEAHVDTLVLLTQTEAALRESEEKSSRLEKELQVIVAEQGEKQLSSKEESISTEPCGPDNTAINQLYDLCDHWENIINQMIETEKKVQEEKKEETRLQQEIQHLHVEKVQLQVSSLKST</sequence>
<name>A0A5C6N4Q6_9TELE</name>
<feature type="transmembrane region" description="Helical" evidence="3">
    <location>
        <begin position="40"/>
        <end position="73"/>
    </location>
</feature>
<evidence type="ECO:0000313" key="6">
    <source>
        <dbReference type="Proteomes" id="UP000324091"/>
    </source>
</evidence>
<dbReference type="SUPFAM" id="SSF55729">
    <property type="entry name" value="Acyl-CoA N-acyltransferases (Nat)"/>
    <property type="match status" value="1"/>
</dbReference>
<evidence type="ECO:0000256" key="3">
    <source>
        <dbReference type="SAM" id="Phobius"/>
    </source>
</evidence>
<keyword evidence="3" id="KW-1133">Transmembrane helix</keyword>
<accession>A0A5C6N4Q6</accession>
<dbReference type="Pfam" id="PF00583">
    <property type="entry name" value="Acetyltransf_1"/>
    <property type="match status" value="1"/>
</dbReference>
<dbReference type="EMBL" id="RHFK02000017">
    <property type="protein sequence ID" value="TWW62286.1"/>
    <property type="molecule type" value="Genomic_DNA"/>
</dbReference>
<evidence type="ECO:0000259" key="4">
    <source>
        <dbReference type="PROSITE" id="PS51186"/>
    </source>
</evidence>
<reference evidence="5 6" key="1">
    <citation type="submission" date="2019-04" db="EMBL/GenBank/DDBJ databases">
        <title>Chromosome genome assembly for Takifugu flavidus.</title>
        <authorList>
            <person name="Xiao S."/>
        </authorList>
    </citation>
    <scope>NUCLEOTIDE SEQUENCE [LARGE SCALE GENOMIC DNA]</scope>
    <source>
        <strain evidence="5">HTHZ2018</strain>
        <tissue evidence="5">Muscle</tissue>
    </source>
</reference>
<feature type="coiled-coil region" evidence="2">
    <location>
        <begin position="621"/>
        <end position="648"/>
    </location>
</feature>
<evidence type="ECO:0000256" key="1">
    <source>
        <dbReference type="ARBA" id="ARBA00022679"/>
    </source>
</evidence>
<dbReference type="GO" id="GO:0008080">
    <property type="term" value="F:N-acetyltransferase activity"/>
    <property type="evidence" value="ECO:0007669"/>
    <property type="project" value="InterPro"/>
</dbReference>
<keyword evidence="3" id="KW-0472">Membrane</keyword>
<keyword evidence="3" id="KW-0812">Transmembrane</keyword>
<keyword evidence="6" id="KW-1185">Reference proteome</keyword>
<dbReference type="PROSITE" id="PS51186">
    <property type="entry name" value="GNAT"/>
    <property type="match status" value="1"/>
</dbReference>
<dbReference type="InterPro" id="IPR000182">
    <property type="entry name" value="GNAT_dom"/>
</dbReference>
<dbReference type="InterPro" id="IPR050769">
    <property type="entry name" value="NAT_camello-type"/>
</dbReference>
<feature type="coiled-coil region" evidence="2">
    <location>
        <begin position="688"/>
        <end position="717"/>
    </location>
</feature>
<keyword evidence="2" id="KW-0175">Coiled coil</keyword>
<dbReference type="AlphaFoldDB" id="A0A5C6N4Q6"/>
<evidence type="ECO:0000313" key="5">
    <source>
        <dbReference type="EMBL" id="TWW62286.1"/>
    </source>
</evidence>
<feature type="coiled-coil region" evidence="2">
    <location>
        <begin position="390"/>
        <end position="419"/>
    </location>
</feature>
<comment type="caution">
    <text evidence="5">The sequence shown here is derived from an EMBL/GenBank/DDBJ whole genome shotgun (WGS) entry which is preliminary data.</text>
</comment>
<gene>
    <name evidence="5" type="ORF">D4764_04G0009330</name>
</gene>
<dbReference type="Gene3D" id="3.40.630.30">
    <property type="match status" value="1"/>
</dbReference>
<dbReference type="CDD" id="cd04301">
    <property type="entry name" value="NAT_SF"/>
    <property type="match status" value="1"/>
</dbReference>
<keyword evidence="1 5" id="KW-0808">Transferase</keyword>
<dbReference type="PANTHER" id="PTHR13947:SF58">
    <property type="entry name" value="8B (PUTATIVE,_PSEUDO-RELATED"/>
    <property type="match status" value="1"/>
</dbReference>
<feature type="coiled-coil region" evidence="2">
    <location>
        <begin position="479"/>
        <end position="510"/>
    </location>
</feature>
<feature type="coiled-coil region" evidence="2">
    <location>
        <begin position="323"/>
        <end position="350"/>
    </location>
</feature>
<protein>
    <submittedName>
        <fullName evidence="5">Putative N-acetyltransferase CML5</fullName>
    </submittedName>
</protein>
<dbReference type="PANTHER" id="PTHR13947">
    <property type="entry name" value="GNAT FAMILY N-ACETYLTRANSFERASE"/>
    <property type="match status" value="1"/>
</dbReference>
<feature type="domain" description="N-acetyltransferase" evidence="4">
    <location>
        <begin position="69"/>
        <end position="213"/>
    </location>
</feature>
<proteinExistence type="predicted"/>